<evidence type="ECO:0000313" key="1">
    <source>
        <dbReference type="EMBL" id="GLQ31886.1"/>
    </source>
</evidence>
<dbReference type="AlphaFoldDB" id="A0AA37W8U5"/>
<dbReference type="EMBL" id="BSNM01000014">
    <property type="protein sequence ID" value="GLQ31886.1"/>
    <property type="molecule type" value="Genomic_DNA"/>
</dbReference>
<proteinExistence type="predicted"/>
<comment type="caution">
    <text evidence="1">The sequence shown here is derived from an EMBL/GenBank/DDBJ whole genome shotgun (WGS) entry which is preliminary data.</text>
</comment>
<sequence>MLHINSIQIKTVDMKRHGSYYITCSKNTLLVKCIGSWNLETTRLYSLEFKGTVAPLINDHWAAIFDMRNWELATPESMPVFQNLMQWCIERGMTSCIYVYEQSFIKKHNIEQMTHYLERRPHNFSDTQMTDLELAYDWLRSHEHEVNINDLLTLDEQTNRHNVATLSHMAN</sequence>
<organism evidence="1 2">
    <name type="scientific">Litoribrevibacter albus</name>
    <dbReference type="NCBI Taxonomy" id="1473156"/>
    <lineage>
        <taxon>Bacteria</taxon>
        <taxon>Pseudomonadati</taxon>
        <taxon>Pseudomonadota</taxon>
        <taxon>Gammaproteobacteria</taxon>
        <taxon>Oceanospirillales</taxon>
        <taxon>Oceanospirillaceae</taxon>
        <taxon>Litoribrevibacter</taxon>
    </lineage>
</organism>
<keyword evidence="2" id="KW-1185">Reference proteome</keyword>
<accession>A0AA37W8U5</accession>
<reference evidence="1" key="2">
    <citation type="submission" date="2023-01" db="EMBL/GenBank/DDBJ databases">
        <title>Draft genome sequence of Litoribrevibacter albus strain NBRC 110071.</title>
        <authorList>
            <person name="Sun Q."/>
            <person name="Mori K."/>
        </authorList>
    </citation>
    <scope>NUCLEOTIDE SEQUENCE</scope>
    <source>
        <strain evidence="1">NBRC 110071</strain>
    </source>
</reference>
<gene>
    <name evidence="1" type="ORF">GCM10007876_23650</name>
</gene>
<name>A0AA37W8U5_9GAMM</name>
<protein>
    <submittedName>
        <fullName evidence="1">Uncharacterized protein</fullName>
    </submittedName>
</protein>
<evidence type="ECO:0000313" key="2">
    <source>
        <dbReference type="Proteomes" id="UP001161389"/>
    </source>
</evidence>
<dbReference type="Proteomes" id="UP001161389">
    <property type="component" value="Unassembled WGS sequence"/>
</dbReference>
<reference evidence="1" key="1">
    <citation type="journal article" date="2014" name="Int. J. Syst. Evol. Microbiol.">
        <title>Complete genome sequence of Corynebacterium casei LMG S-19264T (=DSM 44701T), isolated from a smear-ripened cheese.</title>
        <authorList>
            <consortium name="US DOE Joint Genome Institute (JGI-PGF)"/>
            <person name="Walter F."/>
            <person name="Albersmeier A."/>
            <person name="Kalinowski J."/>
            <person name="Ruckert C."/>
        </authorList>
    </citation>
    <scope>NUCLEOTIDE SEQUENCE</scope>
    <source>
        <strain evidence="1">NBRC 110071</strain>
    </source>
</reference>